<protein>
    <recommendedName>
        <fullName evidence="8">Ancillary SecYEG translocon subunit</fullName>
    </recommendedName>
</protein>
<dbReference type="PANTHER" id="PTHR38035">
    <property type="entry name" value="UPF0070 PROTEIN YFGM"/>
    <property type="match status" value="1"/>
</dbReference>
<evidence type="ECO:0000256" key="5">
    <source>
        <dbReference type="ARBA" id="ARBA00023136"/>
    </source>
</evidence>
<dbReference type="GO" id="GO:0005886">
    <property type="term" value="C:plasma membrane"/>
    <property type="evidence" value="ECO:0007669"/>
    <property type="project" value="UniProtKB-SubCell"/>
</dbReference>
<dbReference type="InterPro" id="IPR026039">
    <property type="entry name" value="YfgM"/>
</dbReference>
<evidence type="ECO:0000256" key="9">
    <source>
        <dbReference type="SAM" id="Phobius"/>
    </source>
</evidence>
<dbReference type="Pfam" id="PF09976">
    <property type="entry name" value="TPR_21"/>
    <property type="match status" value="1"/>
</dbReference>
<keyword evidence="3 9" id="KW-0812">Transmembrane</keyword>
<dbReference type="AlphaFoldDB" id="A0A1G9EES4"/>
<evidence type="ECO:0000256" key="4">
    <source>
        <dbReference type="ARBA" id="ARBA00022989"/>
    </source>
</evidence>
<dbReference type="InterPro" id="IPR018704">
    <property type="entry name" value="SecYEG/CpoB_TPR"/>
</dbReference>
<feature type="transmembrane region" description="Helical" evidence="9">
    <location>
        <begin position="36"/>
        <end position="54"/>
    </location>
</feature>
<reference evidence="12" key="1">
    <citation type="submission" date="2016-10" db="EMBL/GenBank/DDBJ databases">
        <authorList>
            <person name="Varghese N."/>
            <person name="Submissions S."/>
        </authorList>
    </citation>
    <scope>NUCLEOTIDE SEQUENCE [LARGE SCALE GENOMIC DNA]</scope>
    <source>
        <strain evidence="12">DSM 16995</strain>
    </source>
</reference>
<dbReference type="Gene3D" id="1.25.40.10">
    <property type="entry name" value="Tetratricopeptide repeat domain"/>
    <property type="match status" value="1"/>
</dbReference>
<dbReference type="SUPFAM" id="SSF48452">
    <property type="entry name" value="TPR-like"/>
    <property type="match status" value="1"/>
</dbReference>
<evidence type="ECO:0000256" key="7">
    <source>
        <dbReference type="ARBA" id="ARBA00024197"/>
    </source>
</evidence>
<keyword evidence="12" id="KW-1185">Reference proteome</keyword>
<evidence type="ECO:0000256" key="2">
    <source>
        <dbReference type="ARBA" id="ARBA00022475"/>
    </source>
</evidence>
<comment type="subcellular location">
    <subcellularLocation>
        <location evidence="1">Cell membrane</location>
        <topology evidence="1">Single-pass type II membrane protein</topology>
    </subcellularLocation>
</comment>
<evidence type="ECO:0000256" key="6">
    <source>
        <dbReference type="ARBA" id="ARBA00023186"/>
    </source>
</evidence>
<evidence type="ECO:0000313" key="12">
    <source>
        <dbReference type="Proteomes" id="UP000199053"/>
    </source>
</evidence>
<evidence type="ECO:0000256" key="1">
    <source>
        <dbReference type="ARBA" id="ARBA00004401"/>
    </source>
</evidence>
<dbReference type="STRING" id="246191.SAMN05660337_1079"/>
<keyword evidence="6" id="KW-0143">Chaperone</keyword>
<sequence length="217" mass="23677">MEDNKQTTHDLIDEVQATAPESIHPLLDFLLRNGKAIAIGIAVILVLAAGFSGYQYMQQQKQVKAQSELGTILIKYSGTKKAEELAAFLPTAPSDMKPAVELALAKAWMDDSKFMKAEAVWAEIAKSNEAMAPVASLGQAKCLILSDKPEEAVKILQALKNKTGDNFTSTIDRLLAEAAEKSGNIQLAIQAYQGLLNNNPSQRLYFESKIVELKTKL</sequence>
<evidence type="ECO:0000259" key="10">
    <source>
        <dbReference type="Pfam" id="PF09976"/>
    </source>
</evidence>
<dbReference type="PANTHER" id="PTHR38035:SF1">
    <property type="entry name" value="ANCILLARY SECYEG TRANSLOCON SUBUNIT"/>
    <property type="match status" value="1"/>
</dbReference>
<proteinExistence type="inferred from homology"/>
<gene>
    <name evidence="11" type="ORF">SAMN05660337_1079</name>
</gene>
<dbReference type="GO" id="GO:0044877">
    <property type="term" value="F:protein-containing complex binding"/>
    <property type="evidence" value="ECO:0007669"/>
    <property type="project" value="InterPro"/>
</dbReference>
<keyword evidence="5 9" id="KW-0472">Membrane</keyword>
<dbReference type="EMBL" id="FNGA01000002">
    <property type="protein sequence ID" value="SDK74588.1"/>
    <property type="molecule type" value="Genomic_DNA"/>
</dbReference>
<feature type="domain" description="Ancillary SecYEG translocon subunit/Cell division coordinator CpoB TPR" evidence="10">
    <location>
        <begin position="29"/>
        <end position="214"/>
    </location>
</feature>
<dbReference type="InterPro" id="IPR011990">
    <property type="entry name" value="TPR-like_helical_dom_sf"/>
</dbReference>
<dbReference type="OrthoDB" id="5457704at2"/>
<dbReference type="Proteomes" id="UP000199053">
    <property type="component" value="Unassembled WGS sequence"/>
</dbReference>
<evidence type="ECO:0000256" key="8">
    <source>
        <dbReference type="ARBA" id="ARBA00024235"/>
    </source>
</evidence>
<organism evidence="11 12">
    <name type="scientific">Maridesulfovibrio ferrireducens</name>
    <dbReference type="NCBI Taxonomy" id="246191"/>
    <lineage>
        <taxon>Bacteria</taxon>
        <taxon>Pseudomonadati</taxon>
        <taxon>Thermodesulfobacteriota</taxon>
        <taxon>Desulfovibrionia</taxon>
        <taxon>Desulfovibrionales</taxon>
        <taxon>Desulfovibrionaceae</taxon>
        <taxon>Maridesulfovibrio</taxon>
    </lineage>
</organism>
<keyword evidence="2" id="KW-1003">Cell membrane</keyword>
<evidence type="ECO:0000256" key="3">
    <source>
        <dbReference type="ARBA" id="ARBA00022692"/>
    </source>
</evidence>
<comment type="similarity">
    <text evidence="7">Belongs to the YfgM family.</text>
</comment>
<keyword evidence="4 9" id="KW-1133">Transmembrane helix</keyword>
<name>A0A1G9EES4_9BACT</name>
<accession>A0A1G9EES4</accession>
<dbReference type="RefSeq" id="WP_092159044.1">
    <property type="nucleotide sequence ID" value="NZ_FNGA01000002.1"/>
</dbReference>
<evidence type="ECO:0000313" key="11">
    <source>
        <dbReference type="EMBL" id="SDK74588.1"/>
    </source>
</evidence>